<dbReference type="InterPro" id="IPR058548">
    <property type="entry name" value="MlaB-like_STAS"/>
</dbReference>
<dbReference type="PANTHER" id="PTHR35849:SF2">
    <property type="entry name" value="BLR2341 PROTEIN"/>
    <property type="match status" value="1"/>
</dbReference>
<dbReference type="RefSeq" id="WP_163457309.1">
    <property type="nucleotide sequence ID" value="NZ_JAAGOH010000009.1"/>
</dbReference>
<protein>
    <submittedName>
        <fullName evidence="2">STAS domain-containing protein</fullName>
    </submittedName>
</protein>
<feature type="domain" description="STAS" evidence="1">
    <location>
        <begin position="5"/>
        <end position="87"/>
    </location>
</feature>
<accession>A0A7C9TIN7</accession>
<dbReference type="PROSITE" id="PS50801">
    <property type="entry name" value="STAS"/>
    <property type="match status" value="1"/>
</dbReference>
<dbReference type="AlphaFoldDB" id="A0A7C9TIN7"/>
<evidence type="ECO:0000313" key="2">
    <source>
        <dbReference type="EMBL" id="NDY91459.1"/>
    </source>
</evidence>
<comment type="caution">
    <text evidence="2">The sequence shown here is derived from an EMBL/GenBank/DDBJ whole genome shotgun (WGS) entry which is preliminary data.</text>
</comment>
<dbReference type="InterPro" id="IPR036513">
    <property type="entry name" value="STAS_dom_sf"/>
</dbReference>
<sequence length="87" mass="9446">MNPELALDGRLTIHMAADLQTRLALALAGGMERLDLRAVDEIDTAGVQLLLACDQTLRAQGRRLQVLHPSPPVVEVLTRYAVDGLMS</sequence>
<evidence type="ECO:0000313" key="3">
    <source>
        <dbReference type="Proteomes" id="UP000484255"/>
    </source>
</evidence>
<proteinExistence type="predicted"/>
<organism evidence="2 3">
    <name type="scientific">Ideonella livida</name>
    <dbReference type="NCBI Taxonomy" id="2707176"/>
    <lineage>
        <taxon>Bacteria</taxon>
        <taxon>Pseudomonadati</taxon>
        <taxon>Pseudomonadota</taxon>
        <taxon>Betaproteobacteria</taxon>
        <taxon>Burkholderiales</taxon>
        <taxon>Sphaerotilaceae</taxon>
        <taxon>Ideonella</taxon>
    </lineage>
</organism>
<keyword evidence="3" id="KW-1185">Reference proteome</keyword>
<dbReference type="InterPro" id="IPR052746">
    <property type="entry name" value="MlaB_ABC_Transporter"/>
</dbReference>
<dbReference type="Gene3D" id="3.30.750.24">
    <property type="entry name" value="STAS domain"/>
    <property type="match status" value="1"/>
</dbReference>
<dbReference type="InterPro" id="IPR002645">
    <property type="entry name" value="STAS_dom"/>
</dbReference>
<reference evidence="2 3" key="1">
    <citation type="submission" date="2020-02" db="EMBL/GenBank/DDBJ databases">
        <title>Ideonella bacterium strain TBM-1.</title>
        <authorList>
            <person name="Chen W.-M."/>
        </authorList>
    </citation>
    <scope>NUCLEOTIDE SEQUENCE [LARGE SCALE GENOMIC DNA]</scope>
    <source>
        <strain evidence="2 3">TBM-1</strain>
    </source>
</reference>
<name>A0A7C9TIN7_9BURK</name>
<dbReference type="Pfam" id="PF13466">
    <property type="entry name" value="STAS_2"/>
    <property type="match status" value="1"/>
</dbReference>
<dbReference type="SUPFAM" id="SSF52091">
    <property type="entry name" value="SpoIIaa-like"/>
    <property type="match status" value="1"/>
</dbReference>
<dbReference type="EMBL" id="JAAGOH010000009">
    <property type="protein sequence ID" value="NDY91459.1"/>
    <property type="molecule type" value="Genomic_DNA"/>
</dbReference>
<dbReference type="PANTHER" id="PTHR35849">
    <property type="entry name" value="BLR2341 PROTEIN"/>
    <property type="match status" value="1"/>
</dbReference>
<evidence type="ECO:0000259" key="1">
    <source>
        <dbReference type="PROSITE" id="PS50801"/>
    </source>
</evidence>
<dbReference type="CDD" id="cd07043">
    <property type="entry name" value="STAS_anti-anti-sigma_factors"/>
    <property type="match status" value="1"/>
</dbReference>
<gene>
    <name evidence="2" type="ORF">G3A44_09680</name>
</gene>
<dbReference type="Proteomes" id="UP000484255">
    <property type="component" value="Unassembled WGS sequence"/>
</dbReference>